<dbReference type="FunFam" id="3.30.50.10:FF:000006">
    <property type="entry name" value="Nuclear receptor subfamily 5 group A member"/>
    <property type="match status" value="1"/>
</dbReference>
<keyword evidence="5 10" id="KW-0805">Transcription regulation</keyword>
<dbReference type="EMBL" id="MT265001">
    <property type="protein sequence ID" value="QJG66097.1"/>
    <property type="molecule type" value="mRNA"/>
</dbReference>
<dbReference type="PANTHER" id="PTHR24083">
    <property type="entry name" value="NUCLEAR HORMONE RECEPTOR"/>
    <property type="match status" value="1"/>
</dbReference>
<keyword evidence="6 10" id="KW-0238">DNA-binding</keyword>
<dbReference type="CDD" id="cd06943">
    <property type="entry name" value="NR_LBD_RXR_like"/>
    <property type="match status" value="1"/>
</dbReference>
<evidence type="ECO:0000256" key="11">
    <source>
        <dbReference type="SAM" id="MobiDB-lite"/>
    </source>
</evidence>
<keyword evidence="9 10" id="KW-0539">Nucleus</keyword>
<gene>
    <name evidence="14" type="primary">rxr</name>
</gene>
<feature type="domain" description="Nuclear receptor" evidence="12">
    <location>
        <begin position="90"/>
        <end position="165"/>
    </location>
</feature>
<evidence type="ECO:0000256" key="10">
    <source>
        <dbReference type="RuleBase" id="RU004334"/>
    </source>
</evidence>
<dbReference type="InterPro" id="IPR001723">
    <property type="entry name" value="Nuclear_hrmn_rcpt"/>
</dbReference>
<dbReference type="SUPFAM" id="SSF48508">
    <property type="entry name" value="Nuclear receptor ligand-binding domain"/>
    <property type="match status" value="1"/>
</dbReference>
<keyword evidence="4 10" id="KW-0862">Zinc</keyword>
<dbReference type="GO" id="GO:0043565">
    <property type="term" value="F:sequence-specific DNA binding"/>
    <property type="evidence" value="ECO:0007669"/>
    <property type="project" value="InterPro"/>
</dbReference>
<reference evidence="14" key="1">
    <citation type="journal article" date="2020" name="Biomolecules">
        <title>Of Retinoids and Organotins: The Evolution of the Retinoid X Receptor in Metazoa.</title>
        <authorList>
            <person name="Fonseca E."/>
            <person name="Ruivo R."/>
            <person name="Borges D."/>
            <person name="Franco J.N."/>
            <person name="Santos M.M."/>
            <person name="C Castro L.F."/>
        </authorList>
    </citation>
    <scope>NUCLEOTIDE SEQUENCE</scope>
</reference>
<accession>A0A6M3WSQ9</accession>
<dbReference type="SUPFAM" id="SSF57716">
    <property type="entry name" value="Glucocorticoid receptor-like (DNA-binding domain)"/>
    <property type="match status" value="1"/>
</dbReference>
<evidence type="ECO:0000256" key="1">
    <source>
        <dbReference type="ARBA" id="ARBA00004123"/>
    </source>
</evidence>
<comment type="subcellular location">
    <subcellularLocation>
        <location evidence="1 10">Nucleus</location>
    </subcellularLocation>
</comment>
<feature type="region of interest" description="Disordered" evidence="11">
    <location>
        <begin position="1"/>
        <end position="21"/>
    </location>
</feature>
<feature type="region of interest" description="Disordered" evidence="11">
    <location>
        <begin position="164"/>
        <end position="185"/>
    </location>
</feature>
<dbReference type="CDD" id="cd06956">
    <property type="entry name" value="NR_DBD_RXR"/>
    <property type="match status" value="1"/>
</dbReference>
<dbReference type="PRINTS" id="PR00545">
    <property type="entry name" value="RETINOIDXR"/>
</dbReference>
<dbReference type="SMART" id="SM00399">
    <property type="entry name" value="ZnF_C4"/>
    <property type="match status" value="1"/>
</dbReference>
<organism evidence="14">
    <name type="scientific">Bugula neritina</name>
    <name type="common">Brown bryozoan</name>
    <name type="synonym">Sertularia neritina</name>
    <dbReference type="NCBI Taxonomy" id="10212"/>
    <lineage>
        <taxon>Eukaryota</taxon>
        <taxon>Metazoa</taxon>
        <taxon>Spiralia</taxon>
        <taxon>Lophotrochozoa</taxon>
        <taxon>Bryozoa</taxon>
        <taxon>Gymnolaemata</taxon>
        <taxon>Cheilostomatida</taxon>
        <taxon>Flustrina</taxon>
        <taxon>Buguloidea</taxon>
        <taxon>Bugulidae</taxon>
        <taxon>Bugula</taxon>
    </lineage>
</organism>
<evidence type="ECO:0000256" key="9">
    <source>
        <dbReference type="ARBA" id="ARBA00023242"/>
    </source>
</evidence>
<dbReference type="PROSITE" id="PS51030">
    <property type="entry name" value="NUCLEAR_REC_DBD_2"/>
    <property type="match status" value="1"/>
</dbReference>
<dbReference type="PROSITE" id="PS51843">
    <property type="entry name" value="NR_LBD"/>
    <property type="match status" value="1"/>
</dbReference>
<dbReference type="Gene3D" id="1.10.565.10">
    <property type="entry name" value="Retinoid X Receptor"/>
    <property type="match status" value="1"/>
</dbReference>
<dbReference type="Pfam" id="PF00105">
    <property type="entry name" value="zf-C4"/>
    <property type="match status" value="1"/>
</dbReference>
<evidence type="ECO:0000256" key="3">
    <source>
        <dbReference type="ARBA" id="ARBA00022771"/>
    </source>
</evidence>
<dbReference type="InterPro" id="IPR001628">
    <property type="entry name" value="Znf_hrmn_rcpt"/>
</dbReference>
<protein>
    <submittedName>
        <fullName evidence="14">Retinoid X receptor 2</fullName>
    </submittedName>
</protein>
<keyword evidence="7 10" id="KW-0804">Transcription</keyword>
<evidence type="ECO:0000256" key="7">
    <source>
        <dbReference type="ARBA" id="ARBA00023163"/>
    </source>
</evidence>
<dbReference type="InterPro" id="IPR000536">
    <property type="entry name" value="Nucl_hrmn_rcpt_lig-bd"/>
</dbReference>
<evidence type="ECO:0000259" key="12">
    <source>
        <dbReference type="PROSITE" id="PS51030"/>
    </source>
</evidence>
<keyword evidence="8 10" id="KW-0675">Receptor</keyword>
<evidence type="ECO:0000256" key="6">
    <source>
        <dbReference type="ARBA" id="ARBA00023125"/>
    </source>
</evidence>
<evidence type="ECO:0000256" key="4">
    <source>
        <dbReference type="ARBA" id="ARBA00022833"/>
    </source>
</evidence>
<keyword evidence="2 10" id="KW-0479">Metal-binding</keyword>
<dbReference type="Gene3D" id="3.30.50.10">
    <property type="entry name" value="Erythroid Transcription Factor GATA-1, subunit A"/>
    <property type="match status" value="1"/>
</dbReference>
<dbReference type="Pfam" id="PF00104">
    <property type="entry name" value="Hormone_recep"/>
    <property type="match status" value="1"/>
</dbReference>
<proteinExistence type="evidence at transcript level"/>
<dbReference type="FunFam" id="1.10.565.10:FF:000052">
    <property type="entry name" value="Ultraspiracle nuclear receptor"/>
    <property type="match status" value="1"/>
</dbReference>
<dbReference type="InterPro" id="IPR035500">
    <property type="entry name" value="NHR-like_dom_sf"/>
</dbReference>
<dbReference type="GO" id="GO:0008270">
    <property type="term" value="F:zinc ion binding"/>
    <property type="evidence" value="ECO:0007669"/>
    <property type="project" value="UniProtKB-KW"/>
</dbReference>
<comment type="similarity">
    <text evidence="10">Belongs to the nuclear hormone receptor family.</text>
</comment>
<evidence type="ECO:0000256" key="2">
    <source>
        <dbReference type="ARBA" id="ARBA00022723"/>
    </source>
</evidence>
<dbReference type="PROSITE" id="PS00031">
    <property type="entry name" value="NUCLEAR_REC_DBD_1"/>
    <property type="match status" value="1"/>
</dbReference>
<name>A0A6M3WSQ9_BUGNE</name>
<feature type="compositionally biased region" description="Basic and acidic residues" evidence="11">
    <location>
        <begin position="170"/>
        <end position="185"/>
    </location>
</feature>
<keyword evidence="3 10" id="KW-0863">Zinc-finger</keyword>
<dbReference type="AlphaFoldDB" id="A0A6M3WSQ9"/>
<dbReference type="SMART" id="SM00430">
    <property type="entry name" value="HOLI"/>
    <property type="match status" value="1"/>
</dbReference>
<dbReference type="PRINTS" id="PR00047">
    <property type="entry name" value="STROIDFINGER"/>
</dbReference>
<evidence type="ECO:0000256" key="8">
    <source>
        <dbReference type="ARBA" id="ARBA00023170"/>
    </source>
</evidence>
<dbReference type="GO" id="GO:0005634">
    <property type="term" value="C:nucleus"/>
    <property type="evidence" value="ECO:0007669"/>
    <property type="project" value="UniProtKB-SubCell"/>
</dbReference>
<evidence type="ECO:0000259" key="13">
    <source>
        <dbReference type="PROSITE" id="PS51843"/>
    </source>
</evidence>
<sequence>MGMNGAPGGHGPGLPHDMKPDLSHIHNMMQQQHAMNAITQQGYYYPMSTNSPTGILHSPVSSIGSAGLYSPLESPLSSPLSTTSSVGSVKHICQICGDKASGKHYGVYSCEGCKGFFKRTVRKDLTYACRDEKSCVVDKRQRNRCQYCRYMKCLAQGMKRDAVLSSDPKSNSHGDGGRHEADSHQDDMPMERLLEAEIASDPLTNKYLEGSFSGYLTAQSKGLDAGDQQEMVTSICQAADKQLLSLVEWAKRIPSFTTLPLDDQVTLLRSGWNELLIASFSHRSVSIMDGIILVNGLVVHRASAHQAGVGMIFDRVLTELVSKMREMNVDKTELTCLKAIVLFNPDAKRVNSVQEIERLREQVYGTLEEYCRSTYRDEPGRFAKLLLRLPALRSIGLKCLEHLFFFKLVGDTPIDDFLKRLLEGPHTHLS</sequence>
<dbReference type="InterPro" id="IPR000003">
    <property type="entry name" value="Retinoid-X_rcpt/HNF4"/>
</dbReference>
<dbReference type="PRINTS" id="PR00398">
    <property type="entry name" value="STRDHORMONER"/>
</dbReference>
<feature type="domain" description="NR LBD" evidence="13">
    <location>
        <begin position="185"/>
        <end position="425"/>
    </location>
</feature>
<evidence type="ECO:0000313" key="14">
    <source>
        <dbReference type="EMBL" id="QJG66097.1"/>
    </source>
</evidence>
<dbReference type="GO" id="GO:0003707">
    <property type="term" value="F:nuclear steroid receptor activity"/>
    <property type="evidence" value="ECO:0007669"/>
    <property type="project" value="InterPro"/>
</dbReference>
<feature type="compositionally biased region" description="Gly residues" evidence="11">
    <location>
        <begin position="1"/>
        <end position="12"/>
    </location>
</feature>
<dbReference type="InterPro" id="IPR013088">
    <property type="entry name" value="Znf_NHR/GATA"/>
</dbReference>
<evidence type="ECO:0000256" key="5">
    <source>
        <dbReference type="ARBA" id="ARBA00023015"/>
    </source>
</evidence>
<dbReference type="InterPro" id="IPR050274">
    <property type="entry name" value="Nuclear_hormone_rcpt_NR2"/>
</dbReference>